<dbReference type="Gene3D" id="2.40.170.20">
    <property type="entry name" value="TonB-dependent receptor, beta-barrel domain"/>
    <property type="match status" value="1"/>
</dbReference>
<comment type="similarity">
    <text evidence="8 9">Belongs to the TonB-dependent receptor family.</text>
</comment>
<dbReference type="FunFam" id="2.60.40.1120:FF:000003">
    <property type="entry name" value="Outer membrane protein Omp121"/>
    <property type="match status" value="1"/>
</dbReference>
<keyword evidence="4 8" id="KW-0812">Transmembrane</keyword>
<proteinExistence type="inferred from homology"/>
<dbReference type="NCBIfam" id="TIGR04056">
    <property type="entry name" value="OMP_RagA_SusC"/>
    <property type="match status" value="1"/>
</dbReference>
<evidence type="ECO:0000256" key="9">
    <source>
        <dbReference type="RuleBase" id="RU003357"/>
    </source>
</evidence>
<organism evidence="12 13">
    <name type="scientific">Draconibacterium orientale</name>
    <dbReference type="NCBI Taxonomy" id="1168034"/>
    <lineage>
        <taxon>Bacteria</taxon>
        <taxon>Pseudomonadati</taxon>
        <taxon>Bacteroidota</taxon>
        <taxon>Bacteroidia</taxon>
        <taxon>Marinilabiliales</taxon>
        <taxon>Prolixibacteraceae</taxon>
        <taxon>Draconibacterium</taxon>
    </lineage>
</organism>
<protein>
    <submittedName>
        <fullName evidence="12">TonB-linked outer membrane protein, SusC/RagA family</fullName>
    </submittedName>
</protein>
<feature type="domain" description="TonB-dependent receptor-like beta-barrel" evidence="10">
    <location>
        <begin position="439"/>
        <end position="822"/>
    </location>
</feature>
<dbReference type="InterPro" id="IPR023996">
    <property type="entry name" value="TonB-dep_OMP_SusC/RagA"/>
</dbReference>
<evidence type="ECO:0000256" key="8">
    <source>
        <dbReference type="PROSITE-ProRule" id="PRU01360"/>
    </source>
</evidence>
<dbReference type="GO" id="GO:0009279">
    <property type="term" value="C:cell outer membrane"/>
    <property type="evidence" value="ECO:0007669"/>
    <property type="project" value="UniProtKB-SubCell"/>
</dbReference>
<dbReference type="InterPro" id="IPR039426">
    <property type="entry name" value="TonB-dep_rcpt-like"/>
</dbReference>
<keyword evidence="6 8" id="KW-0472">Membrane</keyword>
<evidence type="ECO:0000256" key="1">
    <source>
        <dbReference type="ARBA" id="ARBA00004571"/>
    </source>
</evidence>
<dbReference type="SUPFAM" id="SSF56935">
    <property type="entry name" value="Porins"/>
    <property type="match status" value="1"/>
</dbReference>
<dbReference type="Pfam" id="PF13715">
    <property type="entry name" value="CarbopepD_reg_2"/>
    <property type="match status" value="1"/>
</dbReference>
<dbReference type="AlphaFoldDB" id="A0A1I0DHQ5"/>
<dbReference type="InterPro" id="IPR000531">
    <property type="entry name" value="Beta-barrel_TonB"/>
</dbReference>
<dbReference type="Gene3D" id="2.170.130.10">
    <property type="entry name" value="TonB-dependent receptor, plug domain"/>
    <property type="match status" value="1"/>
</dbReference>
<feature type="domain" description="TonB-dependent receptor plug" evidence="11">
    <location>
        <begin position="128"/>
        <end position="235"/>
    </location>
</feature>
<dbReference type="InterPro" id="IPR012910">
    <property type="entry name" value="Plug_dom"/>
</dbReference>
<dbReference type="FunFam" id="2.170.130.10:FF:000008">
    <property type="entry name" value="SusC/RagA family TonB-linked outer membrane protein"/>
    <property type="match status" value="1"/>
</dbReference>
<evidence type="ECO:0000256" key="4">
    <source>
        <dbReference type="ARBA" id="ARBA00022692"/>
    </source>
</evidence>
<evidence type="ECO:0000259" key="11">
    <source>
        <dbReference type="Pfam" id="PF07715"/>
    </source>
</evidence>
<dbReference type="OrthoDB" id="1096961at2"/>
<dbReference type="Proteomes" id="UP000181981">
    <property type="component" value="Unassembled WGS sequence"/>
</dbReference>
<name>A0A1I0DHQ5_9BACT</name>
<comment type="subcellular location">
    <subcellularLocation>
        <location evidence="1 8">Cell outer membrane</location>
        <topology evidence="1 8">Multi-pass membrane protein</topology>
    </subcellularLocation>
</comment>
<dbReference type="InterPro" id="IPR036942">
    <property type="entry name" value="Beta-barrel_TonB_sf"/>
</dbReference>
<evidence type="ECO:0000256" key="7">
    <source>
        <dbReference type="ARBA" id="ARBA00023237"/>
    </source>
</evidence>
<keyword evidence="5 9" id="KW-0798">TonB box</keyword>
<dbReference type="InterPro" id="IPR037066">
    <property type="entry name" value="Plug_dom_sf"/>
</dbReference>
<evidence type="ECO:0000256" key="2">
    <source>
        <dbReference type="ARBA" id="ARBA00022448"/>
    </source>
</evidence>
<dbReference type="InterPro" id="IPR008969">
    <property type="entry name" value="CarboxyPept-like_regulatory"/>
</dbReference>
<evidence type="ECO:0000259" key="10">
    <source>
        <dbReference type="Pfam" id="PF00593"/>
    </source>
</evidence>
<evidence type="ECO:0000313" key="12">
    <source>
        <dbReference type="EMBL" id="SET31756.1"/>
    </source>
</evidence>
<dbReference type="RefSeq" id="WP_081804730.1">
    <property type="nucleotide sequence ID" value="NZ_FOHT01000010.1"/>
</dbReference>
<dbReference type="Pfam" id="PF07715">
    <property type="entry name" value="Plug"/>
    <property type="match status" value="1"/>
</dbReference>
<dbReference type="Pfam" id="PF00593">
    <property type="entry name" value="TonB_dep_Rec_b-barrel"/>
    <property type="match status" value="1"/>
</dbReference>
<dbReference type="PROSITE" id="PS52016">
    <property type="entry name" value="TONB_DEPENDENT_REC_3"/>
    <property type="match status" value="1"/>
</dbReference>
<keyword evidence="3 8" id="KW-1134">Transmembrane beta strand</keyword>
<evidence type="ECO:0000313" key="13">
    <source>
        <dbReference type="Proteomes" id="UP000181981"/>
    </source>
</evidence>
<dbReference type="Gene3D" id="2.60.40.1120">
    <property type="entry name" value="Carboxypeptidase-like, regulatory domain"/>
    <property type="match status" value="1"/>
</dbReference>
<keyword evidence="7 8" id="KW-0998">Cell outer membrane</keyword>
<dbReference type="SUPFAM" id="SSF49464">
    <property type="entry name" value="Carboxypeptidase regulatory domain-like"/>
    <property type="match status" value="1"/>
</dbReference>
<sequence>MVNLKRKSRSLHLSKFLAIAALIMFQTVLSFTAWSQTIAVKGNVTDQDSGEGLPGVNVVVKGTTNGTITQPDGSYELNVSPTATLQFSFIGYTIQEVPVNNQTEINVALEMEATELEEVVAIGYGTVKKRDITGSVSSVSGEALEAIPVTSAAEAMAGQMAGVQVMATEGSPDAEIKIRVRGGGSITQDNSPMYIVDGFPVSTISDIPASEIQSIDVLKDASSTAIYGARGANGVIIITTKSGKTGKVSVSYNMYSGFKNIANTLNTLSVEDFVHWQYELANLRNEENNLQSYERYFGKYQDIDLYAGQVGNDWMEQVYGRTGRVFNHDLSVRGGSEKFAYNFSYAGVKNREIMLGSDYKRDNVNFKLDHNPADNVKLSYSMRYAQTKIGGGGAIEQTTATPTDSRVKHSMIYSPIPLNGLEDYADEEVSSYMINPLTAVADNDQEQRRTTLNLGASFQWDIIDGLTFKTEVGYQTYDLDRDRFYGPSTYYVKNYTDADYQGLPAAEMEKRKQETFRNTNTLNFDFKNIINNEDHSVKLLAGQEILYGKSSTLTDIVQGYPSFFTSSEVFRLTTQGVPLSIDNEISADNKLLSFFGRANYDYKGKYLVSATFRADGSSKFAEGNRWGYFPSAAVAWRISEESFMEGLSSTLSNLKLRVSYGTAGNNNIVSGQMVQEFSSSNTTYINDVSGYWAVSSRMANPDLIWETTVTRNVGLDFGLFNNRLSGTVETYLNTTSDLLIDFPVSGTGYSSQFRNMGETENKGIEASINWVAVDKKDFGLNFGFNFGMNKNKIKSLGIMEDFGVASGWASTEIGTDYWIEQGSPVGQIRGYLSDGRYEVSDFQGYDADANEWILKDGVADNTSIIGTVRPGSMKLKDITGDGEVTVDDNTIIGDVNPKATGGFNLSARVYDFDLSAIFSWSVGNDVYNANKIEYTSTSRYPYRNMIDIMADGKRWTNIDESGQLVNDPATLEAMNANTTMWSPYMDRYVLSDWAVEDGSFLRLNTLTLGYTVPKVLTRKVHIENLRLYATANNVFVLTNYSGFDPEVSTRRKTPLTPGVDYSPYPKSRQFIFGLNINF</sequence>
<keyword evidence="2 8" id="KW-0813">Transport</keyword>
<evidence type="ECO:0000256" key="6">
    <source>
        <dbReference type="ARBA" id="ARBA00023136"/>
    </source>
</evidence>
<gene>
    <name evidence="12" type="ORF">SAMN05444285_11061</name>
</gene>
<reference evidence="12 13" key="1">
    <citation type="submission" date="2016-10" db="EMBL/GenBank/DDBJ databases">
        <authorList>
            <person name="de Groot N.N."/>
        </authorList>
    </citation>
    <scope>NUCLEOTIDE SEQUENCE [LARGE SCALE GENOMIC DNA]</scope>
    <source>
        <strain evidence="12 13">DSM 25947</strain>
    </source>
</reference>
<dbReference type="NCBIfam" id="TIGR04057">
    <property type="entry name" value="SusC_RagA_signa"/>
    <property type="match status" value="1"/>
</dbReference>
<accession>A0A1I0DHQ5</accession>
<evidence type="ECO:0000256" key="5">
    <source>
        <dbReference type="ARBA" id="ARBA00023077"/>
    </source>
</evidence>
<dbReference type="InterPro" id="IPR023997">
    <property type="entry name" value="TonB-dep_OMP_SusC/RagA_CS"/>
</dbReference>
<evidence type="ECO:0000256" key="3">
    <source>
        <dbReference type="ARBA" id="ARBA00022452"/>
    </source>
</evidence>
<dbReference type="EMBL" id="FOHT01000010">
    <property type="protein sequence ID" value="SET31756.1"/>
    <property type="molecule type" value="Genomic_DNA"/>
</dbReference>